<name>A0AAV7RX08_PLEWA</name>
<dbReference type="PANTHER" id="PTHR21301:SF12">
    <property type="match status" value="1"/>
</dbReference>
<comment type="caution">
    <text evidence="2">The sequence shown here is derived from an EMBL/GenBank/DDBJ whole genome shotgun (WGS) entry which is preliminary data.</text>
</comment>
<accession>A0AAV7RX08</accession>
<evidence type="ECO:0000313" key="2">
    <source>
        <dbReference type="EMBL" id="KAJ1155488.1"/>
    </source>
</evidence>
<dbReference type="Proteomes" id="UP001066276">
    <property type="component" value="Chromosome 5"/>
</dbReference>
<dbReference type="EMBL" id="JANPWB010000009">
    <property type="protein sequence ID" value="KAJ1155488.1"/>
    <property type="molecule type" value="Genomic_DNA"/>
</dbReference>
<dbReference type="Pfam" id="PF26215">
    <property type="entry name" value="HTH_animal"/>
    <property type="match status" value="1"/>
</dbReference>
<dbReference type="PANTHER" id="PTHR21301">
    <property type="entry name" value="REVERSE TRANSCRIPTASE"/>
    <property type="match status" value="1"/>
</dbReference>
<feature type="domain" description="Helix-turn-helix" evidence="1">
    <location>
        <begin position="499"/>
        <end position="552"/>
    </location>
</feature>
<evidence type="ECO:0000259" key="1">
    <source>
        <dbReference type="Pfam" id="PF26215"/>
    </source>
</evidence>
<sequence length="593" mass="68321">MNLSDVVLDEQQLSVLKKGLGFVPMAFPDFTEMHIDLFKFTRKCKLMKYFDHKYHFDGNYTDNTATCDFSIGDIRDIQTLLSLEGDDNSRRTPTCDDILMDLGFSSSTTCASGLRPRSRFTPIFSSDNAIDVFHKLVTNDLYKLENQYSFGRKSWSRNLSPQELKALRSLDDIRDVVIKEADKGGNIVIMNRKDYVGEIDRQLQDQKAYCKLYTNPIGKITRDLETTLSFWKDRGLLTNSECKYLFNPTPMFPCICILPKVHKSAPFPPGRPIISGINSPTEKLSEYIDLFLQPFVRNLPSYIKDTTHLVSLIADYEWTEGNFLATLDVTSLYTCIPKKEGMAAIRHFLDKREAMFLEHSNMLMDLINLVMDNNIFLHEGSWYRQQQGVAIGAKFSPSFAKLYMGHFEHHHLWTKGPQELTQHILYWGRYIDDVLLFWSGDHMSLDRFIQYLNVNSYNINFTSSISSVSVDFLDVTLYTEGNHICSKLFRKATASNSISSAHPHAQIKAIPFGEAVRVRRNCQEDLEFSKQLDLLEHRFLNKGYSKKLLSNTRDRILKIDRSSLFHKTNTETDAPKKGPSIYNHLHVCQFKSI</sequence>
<organism evidence="2 3">
    <name type="scientific">Pleurodeles waltl</name>
    <name type="common">Iberian ribbed newt</name>
    <dbReference type="NCBI Taxonomy" id="8319"/>
    <lineage>
        <taxon>Eukaryota</taxon>
        <taxon>Metazoa</taxon>
        <taxon>Chordata</taxon>
        <taxon>Craniata</taxon>
        <taxon>Vertebrata</taxon>
        <taxon>Euteleostomi</taxon>
        <taxon>Amphibia</taxon>
        <taxon>Batrachia</taxon>
        <taxon>Caudata</taxon>
        <taxon>Salamandroidea</taxon>
        <taxon>Salamandridae</taxon>
        <taxon>Pleurodelinae</taxon>
        <taxon>Pleurodeles</taxon>
    </lineage>
</organism>
<evidence type="ECO:0000313" key="3">
    <source>
        <dbReference type="Proteomes" id="UP001066276"/>
    </source>
</evidence>
<dbReference type="AlphaFoldDB" id="A0AAV7RX08"/>
<gene>
    <name evidence="2" type="ORF">NDU88_008218</name>
</gene>
<protein>
    <recommendedName>
        <fullName evidence="1">Helix-turn-helix domain-containing protein</fullName>
    </recommendedName>
</protein>
<keyword evidence="3" id="KW-1185">Reference proteome</keyword>
<proteinExistence type="predicted"/>
<dbReference type="InterPro" id="IPR058912">
    <property type="entry name" value="HTH_animal"/>
</dbReference>
<reference evidence="2" key="1">
    <citation type="journal article" date="2022" name="bioRxiv">
        <title>Sequencing and chromosome-scale assembly of the giantPleurodeles waltlgenome.</title>
        <authorList>
            <person name="Brown T."/>
            <person name="Elewa A."/>
            <person name="Iarovenko S."/>
            <person name="Subramanian E."/>
            <person name="Araus A.J."/>
            <person name="Petzold A."/>
            <person name="Susuki M."/>
            <person name="Suzuki K.-i.T."/>
            <person name="Hayashi T."/>
            <person name="Toyoda A."/>
            <person name="Oliveira C."/>
            <person name="Osipova E."/>
            <person name="Leigh N.D."/>
            <person name="Simon A."/>
            <person name="Yun M.H."/>
        </authorList>
    </citation>
    <scope>NUCLEOTIDE SEQUENCE</scope>
    <source>
        <strain evidence="2">20211129_DDA</strain>
        <tissue evidence="2">Liver</tissue>
    </source>
</reference>